<dbReference type="SUPFAM" id="SSF52540">
    <property type="entry name" value="P-loop containing nucleoside triphosphate hydrolases"/>
    <property type="match status" value="1"/>
</dbReference>
<dbReference type="InterPro" id="IPR002078">
    <property type="entry name" value="Sigma_54_int"/>
</dbReference>
<dbReference type="EMBL" id="UOGD01000355">
    <property type="protein sequence ID" value="VAX26780.1"/>
    <property type="molecule type" value="Genomic_DNA"/>
</dbReference>
<evidence type="ECO:0000256" key="4">
    <source>
        <dbReference type="SAM" id="Coils"/>
    </source>
</evidence>
<dbReference type="GO" id="GO:0006355">
    <property type="term" value="P:regulation of DNA-templated transcription"/>
    <property type="evidence" value="ECO:0007669"/>
    <property type="project" value="InterPro"/>
</dbReference>
<keyword evidence="2" id="KW-0067">ATP-binding</keyword>
<keyword evidence="3" id="KW-0238">DNA-binding</keyword>
<dbReference type="InterPro" id="IPR007890">
    <property type="entry name" value="CHASE2"/>
</dbReference>
<keyword evidence="5" id="KW-0812">Transmembrane</keyword>
<dbReference type="Gene3D" id="1.10.8.60">
    <property type="match status" value="1"/>
</dbReference>
<gene>
    <name evidence="7" type="ORF">MNBD_IGNAVI01-375</name>
</gene>
<dbReference type="PANTHER" id="PTHR32071">
    <property type="entry name" value="TRANSCRIPTIONAL REGULATORY PROTEIN"/>
    <property type="match status" value="1"/>
</dbReference>
<feature type="domain" description="Sigma-54 factor interaction" evidence="6">
    <location>
        <begin position="437"/>
        <end position="661"/>
    </location>
</feature>
<evidence type="ECO:0000259" key="6">
    <source>
        <dbReference type="PROSITE" id="PS50045"/>
    </source>
</evidence>
<evidence type="ECO:0000256" key="5">
    <source>
        <dbReference type="SAM" id="Phobius"/>
    </source>
</evidence>
<keyword evidence="5" id="KW-0472">Membrane</keyword>
<dbReference type="InterPro" id="IPR003593">
    <property type="entry name" value="AAA+_ATPase"/>
</dbReference>
<protein>
    <submittedName>
        <fullName evidence="7">Nitrogen regulation protein NR(I)</fullName>
    </submittedName>
</protein>
<dbReference type="InterPro" id="IPR025662">
    <property type="entry name" value="Sigma_54_int_dom_ATP-bd_1"/>
</dbReference>
<reference evidence="7" key="1">
    <citation type="submission" date="2018-06" db="EMBL/GenBank/DDBJ databases">
        <authorList>
            <person name="Zhirakovskaya E."/>
        </authorList>
    </citation>
    <scope>NUCLEOTIDE SEQUENCE</scope>
</reference>
<dbReference type="PROSITE" id="PS00676">
    <property type="entry name" value="SIGMA54_INTERACT_2"/>
    <property type="match status" value="1"/>
</dbReference>
<dbReference type="InterPro" id="IPR025943">
    <property type="entry name" value="Sigma_54_int_dom_ATP-bd_2"/>
</dbReference>
<dbReference type="FunFam" id="3.40.50.300:FF:000006">
    <property type="entry name" value="DNA-binding transcriptional regulator NtrC"/>
    <property type="match status" value="1"/>
</dbReference>
<evidence type="ECO:0000256" key="1">
    <source>
        <dbReference type="ARBA" id="ARBA00022741"/>
    </source>
</evidence>
<sequence length="813" mass="92873">MPNIQKYLKNKNFIRIGILILSLLILVIFKSSTGSINSSVESFFYSVHGASKPDSNIVLIKITQNDIEKLGGWPLKRSYYALLFDKLLQQDPAKIGLEVFLANNSSNQSIYNDLIINELKRSDKIVLSCLLSTLTNNNNILYTDSVLYPLANSGYKNIQLGHINYLELQSIYIPQKLIWGSDTLYSFSQMLSSNANSKQLLLKINFRSSIKDFRSYSLIQFFDLLENKKLPVELKDKIVIIGVTDPTIGKSVSTSFDKTLPGLGLHAIAVDNLLTGSFLIDKYVSPSTFFFIILILLNISIVRRYQLIYYPVIFIIFLLISFVLFTSYYIELNYTSFIIPIFFLFVTEIVFRVQEKEYELSEAYSEMEILERALLSKEKALSELEAEAAKSSEPPKHLIQQVETLKEQVQLLRKSQKENETVFQFDDSAEVNNFLGMVYCSSAMQKMVDMINRVAPTDASILIIGESGSGKELIANAIHKMSKRKDENYVAFNCAAIPESLLESELFGHVKGAFTDASTDKIGRFEAADKGTIFLDEIGETSENFQTKLLRVLQTGELQKVGSSETKHVDIRVIAATNKNLLELVKEKQFREDLYYRLNVITLEVPPLRERPEDIPVIAEYFAQRENPELKISKAVMKILLQNEWTGNVRELESTIKRAAIFAQTDNRNIIKIVDLPSELAHLDKSNLEQMILDSLREKEFSHSAINETAKELGNISRTIISENFRGIFFQNYVQTNFDLEQSCRNIVDFDNEEVMERVRKKGKTYLKNLEADIENAGDISFDELKSKFSSKYKNLPQKYHVYLDEVIKKLLD</sequence>
<keyword evidence="1" id="KW-0547">Nucleotide-binding</keyword>
<feature type="coiled-coil region" evidence="4">
    <location>
        <begin position="353"/>
        <end position="387"/>
    </location>
</feature>
<dbReference type="Pfam" id="PF25601">
    <property type="entry name" value="AAA_lid_14"/>
    <property type="match status" value="1"/>
</dbReference>
<evidence type="ECO:0000256" key="3">
    <source>
        <dbReference type="ARBA" id="ARBA00023125"/>
    </source>
</evidence>
<dbReference type="GO" id="GO:0005524">
    <property type="term" value="F:ATP binding"/>
    <property type="evidence" value="ECO:0007669"/>
    <property type="project" value="UniProtKB-KW"/>
</dbReference>
<proteinExistence type="predicted"/>
<evidence type="ECO:0000256" key="2">
    <source>
        <dbReference type="ARBA" id="ARBA00022840"/>
    </source>
</evidence>
<feature type="transmembrane region" description="Helical" evidence="5">
    <location>
        <begin position="283"/>
        <end position="301"/>
    </location>
</feature>
<dbReference type="InterPro" id="IPR058031">
    <property type="entry name" value="AAA_lid_NorR"/>
</dbReference>
<evidence type="ECO:0000313" key="7">
    <source>
        <dbReference type="EMBL" id="VAX26780.1"/>
    </source>
</evidence>
<keyword evidence="5" id="KW-1133">Transmembrane helix</keyword>
<keyword evidence="4" id="KW-0175">Coiled coil</keyword>
<dbReference type="SMART" id="SM00382">
    <property type="entry name" value="AAA"/>
    <property type="match status" value="1"/>
</dbReference>
<dbReference type="PROSITE" id="PS00675">
    <property type="entry name" value="SIGMA54_INTERACT_1"/>
    <property type="match status" value="1"/>
</dbReference>
<dbReference type="GO" id="GO:0003677">
    <property type="term" value="F:DNA binding"/>
    <property type="evidence" value="ECO:0007669"/>
    <property type="project" value="UniProtKB-KW"/>
</dbReference>
<dbReference type="AlphaFoldDB" id="A0A3B1CVV5"/>
<dbReference type="Pfam" id="PF05226">
    <property type="entry name" value="CHASE2"/>
    <property type="match status" value="1"/>
</dbReference>
<dbReference type="CDD" id="cd00009">
    <property type="entry name" value="AAA"/>
    <property type="match status" value="1"/>
</dbReference>
<dbReference type="Pfam" id="PF00158">
    <property type="entry name" value="Sigma54_activat"/>
    <property type="match status" value="1"/>
</dbReference>
<feature type="transmembrane region" description="Helical" evidence="5">
    <location>
        <begin position="308"/>
        <end position="328"/>
    </location>
</feature>
<feature type="transmembrane region" description="Helical" evidence="5">
    <location>
        <begin position="12"/>
        <end position="29"/>
    </location>
</feature>
<dbReference type="SMART" id="SM01080">
    <property type="entry name" value="CHASE2"/>
    <property type="match status" value="1"/>
</dbReference>
<dbReference type="Gene3D" id="3.40.50.300">
    <property type="entry name" value="P-loop containing nucleotide triphosphate hydrolases"/>
    <property type="match status" value="1"/>
</dbReference>
<dbReference type="PANTHER" id="PTHR32071:SF117">
    <property type="entry name" value="PTS-DEPENDENT DIHYDROXYACETONE KINASE OPERON REGULATORY PROTEIN-RELATED"/>
    <property type="match status" value="1"/>
</dbReference>
<organism evidence="7">
    <name type="scientific">hydrothermal vent metagenome</name>
    <dbReference type="NCBI Taxonomy" id="652676"/>
    <lineage>
        <taxon>unclassified sequences</taxon>
        <taxon>metagenomes</taxon>
        <taxon>ecological metagenomes</taxon>
    </lineage>
</organism>
<dbReference type="PROSITE" id="PS50045">
    <property type="entry name" value="SIGMA54_INTERACT_4"/>
    <property type="match status" value="1"/>
</dbReference>
<name>A0A3B1CVV5_9ZZZZ</name>
<dbReference type="InterPro" id="IPR027417">
    <property type="entry name" value="P-loop_NTPase"/>
</dbReference>
<accession>A0A3B1CVV5</accession>